<feature type="compositionally biased region" description="Low complexity" evidence="8">
    <location>
        <begin position="305"/>
        <end position="319"/>
    </location>
</feature>
<dbReference type="Pfam" id="PF00486">
    <property type="entry name" value="Trans_reg_C"/>
    <property type="match status" value="1"/>
</dbReference>
<dbReference type="PROSITE" id="PS50110">
    <property type="entry name" value="RESPONSE_REGULATORY"/>
    <property type="match status" value="1"/>
</dbReference>
<keyword evidence="12" id="KW-1185">Reference proteome</keyword>
<dbReference type="InterPro" id="IPR001867">
    <property type="entry name" value="OmpR/PhoB-type_DNA-bd"/>
</dbReference>
<dbReference type="CDD" id="cd00383">
    <property type="entry name" value="trans_reg_C"/>
    <property type="match status" value="1"/>
</dbReference>
<dbReference type="InterPro" id="IPR001789">
    <property type="entry name" value="Sig_transdc_resp-reg_receiver"/>
</dbReference>
<evidence type="ECO:0000256" key="6">
    <source>
        <dbReference type="PROSITE-ProRule" id="PRU00169"/>
    </source>
</evidence>
<dbReference type="Proteomes" id="UP000826462">
    <property type="component" value="Chromosome 2"/>
</dbReference>
<evidence type="ECO:0000256" key="1">
    <source>
        <dbReference type="ARBA" id="ARBA00022553"/>
    </source>
</evidence>
<dbReference type="SMART" id="SM00862">
    <property type="entry name" value="Trans_reg_C"/>
    <property type="match status" value="1"/>
</dbReference>
<keyword evidence="5" id="KW-0804">Transcription</keyword>
<evidence type="ECO:0000256" key="4">
    <source>
        <dbReference type="ARBA" id="ARBA00023125"/>
    </source>
</evidence>
<evidence type="ECO:0000256" key="5">
    <source>
        <dbReference type="ARBA" id="ARBA00023163"/>
    </source>
</evidence>
<evidence type="ECO:0000256" key="7">
    <source>
        <dbReference type="PROSITE-ProRule" id="PRU01091"/>
    </source>
</evidence>
<gene>
    <name evidence="11" type="ORF">KZJ38_33675</name>
</gene>
<evidence type="ECO:0000256" key="3">
    <source>
        <dbReference type="ARBA" id="ARBA00023015"/>
    </source>
</evidence>
<dbReference type="InterPro" id="IPR039420">
    <property type="entry name" value="WalR-like"/>
</dbReference>
<dbReference type="SUPFAM" id="SSF52172">
    <property type="entry name" value="CheY-like"/>
    <property type="match status" value="1"/>
</dbReference>
<feature type="domain" description="Response regulatory" evidence="9">
    <location>
        <begin position="5"/>
        <end position="122"/>
    </location>
</feature>
<feature type="domain" description="OmpR/PhoB-type" evidence="10">
    <location>
        <begin position="131"/>
        <end position="234"/>
    </location>
</feature>
<evidence type="ECO:0000256" key="8">
    <source>
        <dbReference type="SAM" id="MobiDB-lite"/>
    </source>
</evidence>
<feature type="region of interest" description="Disordered" evidence="8">
    <location>
        <begin position="296"/>
        <end position="328"/>
    </location>
</feature>
<keyword evidence="3" id="KW-0805">Transcription regulation</keyword>
<evidence type="ECO:0000259" key="10">
    <source>
        <dbReference type="PROSITE" id="PS51755"/>
    </source>
</evidence>
<keyword evidence="4 7" id="KW-0238">DNA-binding</keyword>
<protein>
    <submittedName>
        <fullName evidence="11">Response regulator transcription factor</fullName>
    </submittedName>
</protein>
<dbReference type="EMBL" id="CP080096">
    <property type="protein sequence ID" value="QYD71908.1"/>
    <property type="molecule type" value="Genomic_DNA"/>
</dbReference>
<dbReference type="Gene3D" id="1.10.10.10">
    <property type="entry name" value="Winged helix-like DNA-binding domain superfamily/Winged helix DNA-binding domain"/>
    <property type="match status" value="1"/>
</dbReference>
<evidence type="ECO:0000313" key="11">
    <source>
        <dbReference type="EMBL" id="QYD71908.1"/>
    </source>
</evidence>
<dbReference type="Gene3D" id="6.10.250.690">
    <property type="match status" value="1"/>
</dbReference>
<reference evidence="11 12" key="1">
    <citation type="submission" date="2021-07" db="EMBL/GenBank/DDBJ databases">
        <title>Paraburkholderia edwinii protects Aspergillus sp. from phenazines by acting as a toxin sponge.</title>
        <authorList>
            <person name="Dahlstrom K.M."/>
            <person name="Newman D.K."/>
        </authorList>
    </citation>
    <scope>NUCLEOTIDE SEQUENCE [LARGE SCALE GENOMIC DNA]</scope>
    <source>
        <strain evidence="11 12">Pe01</strain>
    </source>
</reference>
<dbReference type="SUPFAM" id="SSF46894">
    <property type="entry name" value="C-terminal effector domain of the bipartite response regulators"/>
    <property type="match status" value="1"/>
</dbReference>
<proteinExistence type="predicted"/>
<dbReference type="InterPro" id="IPR011006">
    <property type="entry name" value="CheY-like_superfamily"/>
</dbReference>
<feature type="DNA-binding region" description="OmpR/PhoB-type" evidence="7">
    <location>
        <begin position="131"/>
        <end position="234"/>
    </location>
</feature>
<name>A0ABX8USA3_9BURK</name>
<organism evidence="11 12">
    <name type="scientific">Paraburkholderia edwinii</name>
    <dbReference type="NCBI Taxonomy" id="2861782"/>
    <lineage>
        <taxon>Bacteria</taxon>
        <taxon>Pseudomonadati</taxon>
        <taxon>Pseudomonadota</taxon>
        <taxon>Betaproteobacteria</taxon>
        <taxon>Burkholderiales</taxon>
        <taxon>Burkholderiaceae</taxon>
        <taxon>Paraburkholderia</taxon>
    </lineage>
</organism>
<keyword evidence="1" id="KW-0597">Phosphoprotein</keyword>
<sequence>MARLKVLICDSDTADVEVLWHELRGAGYDPLAAFSIERAKALIDAECPGAIFVRARMPDGSGLSLIHDLRNLSATVRTPVIAIGERDSTETESIRFLESGADDYVRKPYGLSELLARLKALLRHAPRIQAPARVSFETLTMDFDARRALVCTDDGIDGHELDLVPTGFLLLRLLIENPFIVISRRSIIETVWFGADVKTGTIDVHMAKVRQALKVVQQRVVIETVRGRGFRLTTPEKVREALLNDSVPQPSCEHEQRTIQTKPAAQQAYDEPVLVSDLGAAIETIRRLRRMLARTREENQVLRNSTTSSSTPKTDSGPSRKNRKKAGG</sequence>
<evidence type="ECO:0000313" key="12">
    <source>
        <dbReference type="Proteomes" id="UP000826462"/>
    </source>
</evidence>
<keyword evidence="2" id="KW-0902">Two-component regulatory system</keyword>
<dbReference type="SMART" id="SM00448">
    <property type="entry name" value="REC"/>
    <property type="match status" value="1"/>
</dbReference>
<dbReference type="Gene3D" id="3.40.50.2300">
    <property type="match status" value="1"/>
</dbReference>
<dbReference type="PANTHER" id="PTHR48111">
    <property type="entry name" value="REGULATOR OF RPOS"/>
    <property type="match status" value="1"/>
</dbReference>
<dbReference type="InterPro" id="IPR016032">
    <property type="entry name" value="Sig_transdc_resp-reg_C-effctor"/>
</dbReference>
<evidence type="ECO:0000259" key="9">
    <source>
        <dbReference type="PROSITE" id="PS50110"/>
    </source>
</evidence>
<dbReference type="Pfam" id="PF00072">
    <property type="entry name" value="Response_reg"/>
    <property type="match status" value="1"/>
</dbReference>
<dbReference type="PROSITE" id="PS51755">
    <property type="entry name" value="OMPR_PHOB"/>
    <property type="match status" value="1"/>
</dbReference>
<dbReference type="PANTHER" id="PTHR48111:SF1">
    <property type="entry name" value="TWO-COMPONENT RESPONSE REGULATOR ORR33"/>
    <property type="match status" value="1"/>
</dbReference>
<dbReference type="InterPro" id="IPR036388">
    <property type="entry name" value="WH-like_DNA-bd_sf"/>
</dbReference>
<comment type="caution">
    <text evidence="6">Lacks conserved residue(s) required for the propagation of feature annotation.</text>
</comment>
<accession>A0ABX8USA3</accession>
<dbReference type="RefSeq" id="WP_219801337.1">
    <property type="nucleotide sequence ID" value="NZ_CP080096.1"/>
</dbReference>
<evidence type="ECO:0000256" key="2">
    <source>
        <dbReference type="ARBA" id="ARBA00023012"/>
    </source>
</evidence>